<evidence type="ECO:0008006" key="5">
    <source>
        <dbReference type="Google" id="ProtNLM"/>
    </source>
</evidence>
<sequence>MNIITLILSLSFGFVGIAHAATNCDGQPKPALECTTGYSIMCIPVSIDHWGCGKESNGSIIEVGSDGTVTVSTSNSSSITTETEAEASTGGNSVSSGGSVRSGSSESSVRVINSNGTDDDETEIEVETEQGASSVTIKNKNVSTSSVSNTSNLIHVRASSTGSSDDKHGVEIELEAEHGKFFLKVNGAEIRVIDETGALRVNIRGWDPKEKRVTITPKEVTTNSDLENFVKVIALSDDNIVHLSIATTTIELAYSQRARFLGLFPWTLTPTVTLSNEAGTTTEVTVRFPWYHVFFKKSIDFSEVEKELEQVHEDTEATGSEVNRIATALQTLSRILKTKHDTVKNSINNVR</sequence>
<dbReference type="EMBL" id="MHRQ01000005">
    <property type="protein sequence ID" value="OHA27361.1"/>
    <property type="molecule type" value="Genomic_DNA"/>
</dbReference>
<reference evidence="3 4" key="1">
    <citation type="journal article" date="2016" name="Nat. Commun.">
        <title>Thousands of microbial genomes shed light on interconnected biogeochemical processes in an aquifer system.</title>
        <authorList>
            <person name="Anantharaman K."/>
            <person name="Brown C.T."/>
            <person name="Hug L.A."/>
            <person name="Sharon I."/>
            <person name="Castelle C.J."/>
            <person name="Probst A.J."/>
            <person name="Thomas B.C."/>
            <person name="Singh A."/>
            <person name="Wilkins M.J."/>
            <person name="Karaoz U."/>
            <person name="Brodie E.L."/>
            <person name="Williams K.H."/>
            <person name="Hubbard S.S."/>
            <person name="Banfield J.F."/>
        </authorList>
    </citation>
    <scope>NUCLEOTIDE SEQUENCE [LARGE SCALE GENOMIC DNA]</scope>
</reference>
<dbReference type="Proteomes" id="UP000177565">
    <property type="component" value="Unassembled WGS sequence"/>
</dbReference>
<feature type="signal peptide" evidence="2">
    <location>
        <begin position="1"/>
        <end position="20"/>
    </location>
</feature>
<proteinExistence type="predicted"/>
<feature type="chain" id="PRO_5009583721" description="DUF5666 domain-containing protein" evidence="2">
    <location>
        <begin position="21"/>
        <end position="351"/>
    </location>
</feature>
<dbReference type="AlphaFoldDB" id="A0A1G2MWP5"/>
<evidence type="ECO:0000313" key="4">
    <source>
        <dbReference type="Proteomes" id="UP000177565"/>
    </source>
</evidence>
<keyword evidence="2" id="KW-0732">Signal</keyword>
<gene>
    <name evidence="3" type="ORF">A3C06_04225</name>
</gene>
<evidence type="ECO:0000256" key="2">
    <source>
        <dbReference type="SAM" id="SignalP"/>
    </source>
</evidence>
<accession>A0A1G2MWP5</accession>
<protein>
    <recommendedName>
        <fullName evidence="5">DUF5666 domain-containing protein</fullName>
    </recommendedName>
</protein>
<evidence type="ECO:0000256" key="1">
    <source>
        <dbReference type="SAM" id="MobiDB-lite"/>
    </source>
</evidence>
<feature type="compositionally biased region" description="Low complexity" evidence="1">
    <location>
        <begin position="71"/>
        <end position="115"/>
    </location>
</feature>
<comment type="caution">
    <text evidence="3">The sequence shown here is derived from an EMBL/GenBank/DDBJ whole genome shotgun (WGS) entry which is preliminary data.</text>
</comment>
<feature type="compositionally biased region" description="Acidic residues" evidence="1">
    <location>
        <begin position="117"/>
        <end position="128"/>
    </location>
</feature>
<name>A0A1G2MWP5_9BACT</name>
<organism evidence="3 4">
    <name type="scientific">Candidatus Taylorbacteria bacterium RIFCSPHIGHO2_02_FULL_46_13</name>
    <dbReference type="NCBI Taxonomy" id="1802312"/>
    <lineage>
        <taxon>Bacteria</taxon>
        <taxon>Candidatus Tayloriibacteriota</taxon>
    </lineage>
</organism>
<feature type="region of interest" description="Disordered" evidence="1">
    <location>
        <begin position="71"/>
        <end position="137"/>
    </location>
</feature>
<evidence type="ECO:0000313" key="3">
    <source>
        <dbReference type="EMBL" id="OHA27361.1"/>
    </source>
</evidence>